<proteinExistence type="inferred from homology"/>
<reference evidence="6" key="1">
    <citation type="submission" date="2022-03" db="EMBL/GenBank/DDBJ databases">
        <authorList>
            <person name="Martin C."/>
        </authorList>
    </citation>
    <scope>NUCLEOTIDE SEQUENCE</scope>
</reference>
<keyword evidence="3 4" id="KW-0408">Iron</keyword>
<dbReference type="EMBL" id="CAIIXF020000005">
    <property type="protein sequence ID" value="CAH1782973.1"/>
    <property type="molecule type" value="Genomic_DNA"/>
</dbReference>
<accession>A0A8S4NQ70</accession>
<sequence>MTTPPGSAGLPIVGDKSLEFYKDAIGFVDRNIAHNKSRIFLSRLLSKPTVFVSSNKGVKELLEDKAMNCDLGYKAFMYEIYGDNILFTDGINSVVLREILHNLFSAESVASYQESIQRLTSRALEDLHSRSPVNVYKFFKRLTTEICLSVFLDIDFQTAQELSSQICELTTTHWHGIISVPVSIKMPMMSSFTYGKALEAKAQLLKIIQDKLKDTTTSGFPQKIQNARFPHANLAHNHLLLFTSALVPKALASLLTSFVIAVKKDDFDKANCGSTFLDCLLLEVQRLYPPFVAGRRLVRKDCVVDGYKLHKGQAAMYMTRQAQRDPQAFTKPEEFLPQRWINAEKDERKKLFCFGAGPRCCIGQNFIWNILRTITQSLLRKYTWNIPEGQDLSFKWLPVSRPSHDVLANFVERS</sequence>
<dbReference type="GO" id="GO:0034653">
    <property type="term" value="P:retinoic acid catabolic process"/>
    <property type="evidence" value="ECO:0007669"/>
    <property type="project" value="UniProtKB-ARBA"/>
</dbReference>
<name>A0A8S4NQ70_OWEFU</name>
<dbReference type="InterPro" id="IPR036396">
    <property type="entry name" value="Cyt_P450_sf"/>
</dbReference>
<dbReference type="GO" id="GO:0016705">
    <property type="term" value="F:oxidoreductase activity, acting on paired donors, with incorporation or reduction of molecular oxygen"/>
    <property type="evidence" value="ECO:0007669"/>
    <property type="project" value="InterPro"/>
</dbReference>
<dbReference type="GO" id="GO:0016125">
    <property type="term" value="P:sterol metabolic process"/>
    <property type="evidence" value="ECO:0007669"/>
    <property type="project" value="TreeGrafter"/>
</dbReference>
<evidence type="ECO:0008006" key="8">
    <source>
        <dbReference type="Google" id="ProtNLM"/>
    </source>
</evidence>
<keyword evidence="7" id="KW-1185">Reference proteome</keyword>
<evidence type="ECO:0000256" key="5">
    <source>
        <dbReference type="RuleBase" id="RU000461"/>
    </source>
</evidence>
<dbReference type="AlphaFoldDB" id="A0A8S4NQ70"/>
<keyword evidence="4 5" id="KW-0349">Heme</keyword>
<dbReference type="PROSITE" id="PS00086">
    <property type="entry name" value="CYTOCHROME_P450"/>
    <property type="match status" value="1"/>
</dbReference>
<evidence type="ECO:0000256" key="1">
    <source>
        <dbReference type="ARBA" id="ARBA00010617"/>
    </source>
</evidence>
<comment type="similarity">
    <text evidence="1 5">Belongs to the cytochrome P450 family.</text>
</comment>
<dbReference type="OrthoDB" id="1470350at2759"/>
<keyword evidence="2 4" id="KW-0479">Metal-binding</keyword>
<evidence type="ECO:0000256" key="3">
    <source>
        <dbReference type="ARBA" id="ARBA00023004"/>
    </source>
</evidence>
<dbReference type="Pfam" id="PF00067">
    <property type="entry name" value="p450"/>
    <property type="match status" value="2"/>
</dbReference>
<dbReference type="SUPFAM" id="SSF48264">
    <property type="entry name" value="Cytochrome P450"/>
    <property type="match status" value="1"/>
</dbReference>
<evidence type="ECO:0000256" key="2">
    <source>
        <dbReference type="ARBA" id="ARBA00022723"/>
    </source>
</evidence>
<comment type="caution">
    <text evidence="6">The sequence shown here is derived from an EMBL/GenBank/DDBJ whole genome shotgun (WGS) entry which is preliminary data.</text>
</comment>
<dbReference type="GO" id="GO:0004497">
    <property type="term" value="F:monooxygenase activity"/>
    <property type="evidence" value="ECO:0007669"/>
    <property type="project" value="UniProtKB-KW"/>
</dbReference>
<evidence type="ECO:0000313" key="7">
    <source>
        <dbReference type="Proteomes" id="UP000749559"/>
    </source>
</evidence>
<dbReference type="PANTHER" id="PTHR24286:SF252">
    <property type="entry name" value="CYTOCHROME P450 26B1"/>
    <property type="match status" value="1"/>
</dbReference>
<dbReference type="GO" id="GO:0020037">
    <property type="term" value="F:heme binding"/>
    <property type="evidence" value="ECO:0007669"/>
    <property type="project" value="InterPro"/>
</dbReference>
<keyword evidence="5" id="KW-0503">Monooxygenase</keyword>
<organism evidence="6 7">
    <name type="scientific">Owenia fusiformis</name>
    <name type="common">Polychaete worm</name>
    <dbReference type="NCBI Taxonomy" id="6347"/>
    <lineage>
        <taxon>Eukaryota</taxon>
        <taxon>Metazoa</taxon>
        <taxon>Spiralia</taxon>
        <taxon>Lophotrochozoa</taxon>
        <taxon>Annelida</taxon>
        <taxon>Polychaeta</taxon>
        <taxon>Sedentaria</taxon>
        <taxon>Canalipalpata</taxon>
        <taxon>Sabellida</taxon>
        <taxon>Oweniida</taxon>
        <taxon>Oweniidae</taxon>
        <taxon>Owenia</taxon>
    </lineage>
</organism>
<dbReference type="InterPro" id="IPR001128">
    <property type="entry name" value="Cyt_P450"/>
</dbReference>
<evidence type="ECO:0000256" key="4">
    <source>
        <dbReference type="PIRSR" id="PIRSR602403-1"/>
    </source>
</evidence>
<protein>
    <recommendedName>
        <fullName evidence="8">Cytochrome P450</fullName>
    </recommendedName>
</protein>
<comment type="cofactor">
    <cofactor evidence="4">
        <name>heme</name>
        <dbReference type="ChEBI" id="CHEBI:30413"/>
    </cofactor>
</comment>
<dbReference type="InterPro" id="IPR002403">
    <property type="entry name" value="Cyt_P450_E_grp-IV"/>
</dbReference>
<dbReference type="GO" id="GO:0005506">
    <property type="term" value="F:iron ion binding"/>
    <property type="evidence" value="ECO:0007669"/>
    <property type="project" value="InterPro"/>
</dbReference>
<feature type="binding site" description="axial binding residue" evidence="4">
    <location>
        <position position="361"/>
    </location>
    <ligand>
        <name>heme</name>
        <dbReference type="ChEBI" id="CHEBI:30413"/>
    </ligand>
    <ligandPart>
        <name>Fe</name>
        <dbReference type="ChEBI" id="CHEBI:18248"/>
    </ligandPart>
</feature>
<dbReference type="PRINTS" id="PR00465">
    <property type="entry name" value="EP450IV"/>
</dbReference>
<dbReference type="PANTHER" id="PTHR24286">
    <property type="entry name" value="CYTOCHROME P450 26"/>
    <property type="match status" value="1"/>
</dbReference>
<evidence type="ECO:0000313" key="6">
    <source>
        <dbReference type="EMBL" id="CAH1782973.1"/>
    </source>
</evidence>
<dbReference type="Proteomes" id="UP000749559">
    <property type="component" value="Unassembled WGS sequence"/>
</dbReference>
<dbReference type="Gene3D" id="1.10.630.10">
    <property type="entry name" value="Cytochrome P450"/>
    <property type="match status" value="2"/>
</dbReference>
<dbReference type="InterPro" id="IPR017972">
    <property type="entry name" value="Cyt_P450_CS"/>
</dbReference>
<gene>
    <name evidence="6" type="ORF">OFUS_LOCUS9361</name>
</gene>
<keyword evidence="5" id="KW-0560">Oxidoreductase</keyword>